<evidence type="ECO:0000256" key="1">
    <source>
        <dbReference type="SAM" id="MobiDB-lite"/>
    </source>
</evidence>
<name>A0A2S2P4U4_SCHGA</name>
<protein>
    <submittedName>
        <fullName evidence="2">Uncharacterized protein</fullName>
    </submittedName>
</protein>
<dbReference type="EMBL" id="GGMR01011743">
    <property type="protein sequence ID" value="MBY24362.1"/>
    <property type="molecule type" value="Transcribed_RNA"/>
</dbReference>
<feature type="region of interest" description="Disordered" evidence="1">
    <location>
        <begin position="136"/>
        <end position="161"/>
    </location>
</feature>
<evidence type="ECO:0000313" key="2">
    <source>
        <dbReference type="EMBL" id="MBY24362.1"/>
    </source>
</evidence>
<organism evidence="2">
    <name type="scientific">Schizaphis graminum</name>
    <name type="common">Green bug aphid</name>
    <dbReference type="NCBI Taxonomy" id="13262"/>
    <lineage>
        <taxon>Eukaryota</taxon>
        <taxon>Metazoa</taxon>
        <taxon>Ecdysozoa</taxon>
        <taxon>Arthropoda</taxon>
        <taxon>Hexapoda</taxon>
        <taxon>Insecta</taxon>
        <taxon>Pterygota</taxon>
        <taxon>Neoptera</taxon>
        <taxon>Paraneoptera</taxon>
        <taxon>Hemiptera</taxon>
        <taxon>Sternorrhyncha</taxon>
        <taxon>Aphidomorpha</taxon>
        <taxon>Aphidoidea</taxon>
        <taxon>Aphididae</taxon>
        <taxon>Aphidini</taxon>
        <taxon>Schizaphis</taxon>
    </lineage>
</organism>
<dbReference type="AlphaFoldDB" id="A0A2S2P4U4"/>
<feature type="region of interest" description="Disordered" evidence="1">
    <location>
        <begin position="92"/>
        <end position="114"/>
    </location>
</feature>
<gene>
    <name evidence="2" type="ORF">g.36187</name>
</gene>
<feature type="compositionally biased region" description="Low complexity" evidence="1">
    <location>
        <begin position="99"/>
        <end position="114"/>
    </location>
</feature>
<reference evidence="2" key="1">
    <citation type="submission" date="2018-04" db="EMBL/GenBank/DDBJ databases">
        <title>Transcriptome of Schizaphis graminum biotype I.</title>
        <authorList>
            <person name="Scully E.D."/>
            <person name="Geib S.M."/>
            <person name="Palmer N.A."/>
            <person name="Koch K."/>
            <person name="Bradshaw J."/>
            <person name="Heng-Moss T."/>
            <person name="Sarath G."/>
        </authorList>
    </citation>
    <scope>NUCLEOTIDE SEQUENCE</scope>
</reference>
<accession>A0A2S2P4U4</accession>
<proteinExistence type="predicted"/>
<sequence>MAERANIPPPNRNNRPSRGMIAAHVEKLRAMAAQLLREARRLSGDGPEDAVSGWSAERAATASFGRIRANPTAWALFERGFTEGRRSTRAITPQPVVIRTRAGPPGRAPPRRAAPAYQCHDVRNGRGRFRRLAVEPQPAPQPTLGPQPALQPTVEPQSAQQPVANLEQQLAVVERWIEAMEVAETGTTLEP</sequence>